<evidence type="ECO:0000256" key="4">
    <source>
        <dbReference type="ARBA" id="ARBA00022692"/>
    </source>
</evidence>
<sequence length="224" mass="23971">MTSSSSALVLASPAAAPPELPGVLAGLAPILDTYGYVAVAGLILIEDFGVPSPGETVLILGAIYAGTGRLNVVLVALLGFLGAVIGDNIGYLIGRFGGRRLVEHYGRYVRLTPERIDRAERFFNRYGGGIVVVARFVEGLRQFNGIVAGMTAMPWQRFLAYNVLGAALWVGLWASLGDLAGGHIDTIYPVIVRYELYLGIAIGVVLLAVLARAVLKRRRPKHTR</sequence>
<accession>A0A934QWA0</accession>
<comment type="caution">
    <text evidence="9">The sequence shown here is derived from an EMBL/GenBank/DDBJ whole genome shotgun (WGS) entry which is preliminary data.</text>
</comment>
<feature type="transmembrane region" description="Helical" evidence="7">
    <location>
        <begin position="72"/>
        <end position="93"/>
    </location>
</feature>
<evidence type="ECO:0000256" key="1">
    <source>
        <dbReference type="ARBA" id="ARBA00004651"/>
    </source>
</evidence>
<evidence type="ECO:0000256" key="5">
    <source>
        <dbReference type="ARBA" id="ARBA00022989"/>
    </source>
</evidence>
<evidence type="ECO:0000256" key="3">
    <source>
        <dbReference type="ARBA" id="ARBA00022475"/>
    </source>
</evidence>
<gene>
    <name evidence="9" type="ORF">JHE00_24895</name>
</gene>
<dbReference type="GO" id="GO:0005886">
    <property type="term" value="C:plasma membrane"/>
    <property type="evidence" value="ECO:0007669"/>
    <property type="project" value="UniProtKB-SubCell"/>
</dbReference>
<dbReference type="PANTHER" id="PTHR42709">
    <property type="entry name" value="ALKALINE PHOSPHATASE LIKE PROTEIN"/>
    <property type="match status" value="1"/>
</dbReference>
<keyword evidence="4 7" id="KW-0812">Transmembrane</keyword>
<dbReference type="InterPro" id="IPR051311">
    <property type="entry name" value="DedA_domain"/>
</dbReference>
<protein>
    <submittedName>
        <fullName evidence="9">DedA family protein</fullName>
    </submittedName>
</protein>
<name>A0A934QWA0_9PSEU</name>
<feature type="transmembrane region" description="Helical" evidence="7">
    <location>
        <begin position="158"/>
        <end position="176"/>
    </location>
</feature>
<evidence type="ECO:0000313" key="9">
    <source>
        <dbReference type="EMBL" id="MBK1787576.1"/>
    </source>
</evidence>
<dbReference type="Proteomes" id="UP000635245">
    <property type="component" value="Unassembled WGS sequence"/>
</dbReference>
<keyword evidence="6 7" id="KW-0472">Membrane</keyword>
<keyword evidence="10" id="KW-1185">Reference proteome</keyword>
<evidence type="ECO:0000259" key="8">
    <source>
        <dbReference type="Pfam" id="PF09335"/>
    </source>
</evidence>
<proteinExistence type="inferred from homology"/>
<evidence type="ECO:0000256" key="6">
    <source>
        <dbReference type="ARBA" id="ARBA00023136"/>
    </source>
</evidence>
<keyword evidence="3" id="KW-1003">Cell membrane</keyword>
<evidence type="ECO:0000256" key="7">
    <source>
        <dbReference type="SAM" id="Phobius"/>
    </source>
</evidence>
<organism evidence="9 10">
    <name type="scientific">Prauserella cavernicola</name>
    <dbReference type="NCBI Taxonomy" id="2800127"/>
    <lineage>
        <taxon>Bacteria</taxon>
        <taxon>Bacillati</taxon>
        <taxon>Actinomycetota</taxon>
        <taxon>Actinomycetes</taxon>
        <taxon>Pseudonocardiales</taxon>
        <taxon>Pseudonocardiaceae</taxon>
        <taxon>Prauserella</taxon>
    </lineage>
</organism>
<dbReference type="EMBL" id="JAENJH010000007">
    <property type="protein sequence ID" value="MBK1787576.1"/>
    <property type="molecule type" value="Genomic_DNA"/>
</dbReference>
<dbReference type="PANTHER" id="PTHR42709:SF6">
    <property type="entry name" value="UNDECAPRENYL PHOSPHATE TRANSPORTER A"/>
    <property type="match status" value="1"/>
</dbReference>
<feature type="transmembrane region" description="Helical" evidence="7">
    <location>
        <begin position="196"/>
        <end position="215"/>
    </location>
</feature>
<dbReference type="RefSeq" id="WP_200322351.1">
    <property type="nucleotide sequence ID" value="NZ_JAENJH010000007.1"/>
</dbReference>
<comment type="subcellular location">
    <subcellularLocation>
        <location evidence="1">Cell membrane</location>
        <topology evidence="1">Multi-pass membrane protein</topology>
    </subcellularLocation>
</comment>
<evidence type="ECO:0000313" key="10">
    <source>
        <dbReference type="Proteomes" id="UP000635245"/>
    </source>
</evidence>
<dbReference type="InterPro" id="IPR032816">
    <property type="entry name" value="VTT_dom"/>
</dbReference>
<comment type="similarity">
    <text evidence="2">Belongs to the DedA family.</text>
</comment>
<evidence type="ECO:0000256" key="2">
    <source>
        <dbReference type="ARBA" id="ARBA00010792"/>
    </source>
</evidence>
<feature type="domain" description="VTT" evidence="8">
    <location>
        <begin position="53"/>
        <end position="178"/>
    </location>
</feature>
<dbReference type="Pfam" id="PF09335">
    <property type="entry name" value="VTT_dom"/>
    <property type="match status" value="1"/>
</dbReference>
<keyword evidence="5 7" id="KW-1133">Transmembrane helix</keyword>
<dbReference type="AlphaFoldDB" id="A0A934QWA0"/>
<reference evidence="9" key="1">
    <citation type="submission" date="2020-12" db="EMBL/GenBank/DDBJ databases">
        <title>Prauserella sp. ASG 168, a novel actinomycete isolated from cave rock.</title>
        <authorList>
            <person name="Suriyachadkun C."/>
        </authorList>
    </citation>
    <scope>NUCLEOTIDE SEQUENCE</scope>
    <source>
        <strain evidence="9">ASG 168</strain>
    </source>
</reference>